<dbReference type="InterPro" id="IPR050679">
    <property type="entry name" value="Bact_HTH_transcr_reg"/>
</dbReference>
<dbReference type="Gene3D" id="3.40.1410.10">
    <property type="entry name" value="Chorismate lyase-like"/>
    <property type="match status" value="1"/>
</dbReference>
<evidence type="ECO:0000313" key="5">
    <source>
        <dbReference type="EMBL" id="OLQ81622.1"/>
    </source>
</evidence>
<keyword evidence="1" id="KW-0805">Transcription regulation</keyword>
<accession>A0A1Q9H1H5</accession>
<dbReference type="InterPro" id="IPR036390">
    <property type="entry name" value="WH_DNA-bd_sf"/>
</dbReference>
<evidence type="ECO:0000256" key="2">
    <source>
        <dbReference type="ARBA" id="ARBA00023125"/>
    </source>
</evidence>
<dbReference type="Pfam" id="PF00392">
    <property type="entry name" value="GntR"/>
    <property type="match status" value="1"/>
</dbReference>
<evidence type="ECO:0000313" key="6">
    <source>
        <dbReference type="Proteomes" id="UP000186905"/>
    </source>
</evidence>
<dbReference type="PRINTS" id="PR00035">
    <property type="entry name" value="HTHGNTR"/>
</dbReference>
<dbReference type="AlphaFoldDB" id="A0A1Q9H1H5"/>
<reference evidence="5 6" key="1">
    <citation type="submission" date="2016-09" db="EMBL/GenBank/DDBJ databases">
        <title>Photobacterium proteolyticum sp. nov. a protease producing bacterium isolated from ocean sediments of Laizhou Bay.</title>
        <authorList>
            <person name="Li Y."/>
        </authorList>
    </citation>
    <scope>NUCLEOTIDE SEQUENCE [LARGE SCALE GENOMIC DNA]</scope>
    <source>
        <strain evidence="5 6">13-12</strain>
    </source>
</reference>
<comment type="caution">
    <text evidence="5">The sequence shown here is derived from an EMBL/GenBank/DDBJ whole genome shotgun (WGS) entry which is preliminary data.</text>
</comment>
<evidence type="ECO:0000256" key="1">
    <source>
        <dbReference type="ARBA" id="ARBA00023015"/>
    </source>
</evidence>
<dbReference type="GO" id="GO:0003677">
    <property type="term" value="F:DNA binding"/>
    <property type="evidence" value="ECO:0007669"/>
    <property type="project" value="UniProtKB-KW"/>
</dbReference>
<dbReference type="InterPro" id="IPR028978">
    <property type="entry name" value="Chorismate_lyase_/UTRA_dom_sf"/>
</dbReference>
<dbReference type="SUPFAM" id="SSF64288">
    <property type="entry name" value="Chorismate lyase-like"/>
    <property type="match status" value="1"/>
</dbReference>
<dbReference type="GO" id="GO:0045892">
    <property type="term" value="P:negative regulation of DNA-templated transcription"/>
    <property type="evidence" value="ECO:0007669"/>
    <property type="project" value="TreeGrafter"/>
</dbReference>
<feature type="domain" description="HTH gntR-type" evidence="4">
    <location>
        <begin position="21"/>
        <end position="89"/>
    </location>
</feature>
<dbReference type="PANTHER" id="PTHR44846">
    <property type="entry name" value="MANNOSYL-D-GLYCERATE TRANSPORT/METABOLISM SYSTEM REPRESSOR MNGR-RELATED"/>
    <property type="match status" value="1"/>
</dbReference>
<dbReference type="SMART" id="SM00866">
    <property type="entry name" value="UTRA"/>
    <property type="match status" value="1"/>
</dbReference>
<keyword evidence="3" id="KW-0804">Transcription</keyword>
<dbReference type="SUPFAM" id="SSF46785">
    <property type="entry name" value="Winged helix' DNA-binding domain"/>
    <property type="match status" value="1"/>
</dbReference>
<dbReference type="CDD" id="cd07377">
    <property type="entry name" value="WHTH_GntR"/>
    <property type="match status" value="1"/>
</dbReference>
<dbReference type="SMART" id="SM00345">
    <property type="entry name" value="HTH_GNTR"/>
    <property type="match status" value="1"/>
</dbReference>
<dbReference type="EMBL" id="MJIL01000039">
    <property type="protein sequence ID" value="OLQ81622.1"/>
    <property type="molecule type" value="Genomic_DNA"/>
</dbReference>
<dbReference type="Gene3D" id="1.10.10.10">
    <property type="entry name" value="Winged helix-like DNA-binding domain superfamily/Winged helix DNA-binding domain"/>
    <property type="match status" value="1"/>
</dbReference>
<keyword evidence="6" id="KW-1185">Reference proteome</keyword>
<dbReference type="InterPro" id="IPR036388">
    <property type="entry name" value="WH-like_DNA-bd_sf"/>
</dbReference>
<sequence>MNDYSSLIENIKQRIAQGDKSPLYVKVAETVKQAIEQKMLVGGDFLPTERELSDLLGVSRITVRKALDVLDKDGVIVRSRGCGTMISETMEYSLKEAKGFSQQVVLKGKKPDTLWIKKDIIPCSEEIASHLKIAVDESVFLLKRIRYIDDQPVSVEESYVPANLIRDVDDIQMSLYDYFRSQNIIPTRTQSRVSAQLPTDEFLEHLGLKSSVPVLVIKQAAFDTRGKPIEYSVNYCRGDMYVFVAED</sequence>
<protein>
    <submittedName>
        <fullName evidence="5">GntR family transcriptional regulator</fullName>
    </submittedName>
</protein>
<dbReference type="PROSITE" id="PS50949">
    <property type="entry name" value="HTH_GNTR"/>
    <property type="match status" value="1"/>
</dbReference>
<keyword evidence="2" id="KW-0238">DNA-binding</keyword>
<dbReference type="Pfam" id="PF07702">
    <property type="entry name" value="UTRA"/>
    <property type="match status" value="1"/>
</dbReference>
<proteinExistence type="predicted"/>
<evidence type="ECO:0000259" key="4">
    <source>
        <dbReference type="PROSITE" id="PS50949"/>
    </source>
</evidence>
<organism evidence="5 6">
    <name type="scientific">Photobacterium proteolyticum</name>
    <dbReference type="NCBI Taxonomy" id="1903952"/>
    <lineage>
        <taxon>Bacteria</taxon>
        <taxon>Pseudomonadati</taxon>
        <taxon>Pseudomonadota</taxon>
        <taxon>Gammaproteobacteria</taxon>
        <taxon>Vibrionales</taxon>
        <taxon>Vibrionaceae</taxon>
        <taxon>Photobacterium</taxon>
    </lineage>
</organism>
<evidence type="ECO:0000256" key="3">
    <source>
        <dbReference type="ARBA" id="ARBA00023163"/>
    </source>
</evidence>
<dbReference type="InterPro" id="IPR011663">
    <property type="entry name" value="UTRA"/>
</dbReference>
<dbReference type="Proteomes" id="UP000186905">
    <property type="component" value="Unassembled WGS sequence"/>
</dbReference>
<gene>
    <name evidence="5" type="ORF">BIT28_09550</name>
</gene>
<dbReference type="GO" id="GO:0003700">
    <property type="term" value="F:DNA-binding transcription factor activity"/>
    <property type="evidence" value="ECO:0007669"/>
    <property type="project" value="InterPro"/>
</dbReference>
<dbReference type="OrthoDB" id="6626198at2"/>
<name>A0A1Q9H1H5_9GAMM</name>
<dbReference type="STRING" id="1903952.BIT28_09550"/>
<dbReference type="PANTHER" id="PTHR44846:SF1">
    <property type="entry name" value="MANNOSYL-D-GLYCERATE TRANSPORT_METABOLISM SYSTEM REPRESSOR MNGR-RELATED"/>
    <property type="match status" value="1"/>
</dbReference>
<dbReference type="InterPro" id="IPR000524">
    <property type="entry name" value="Tscrpt_reg_HTH_GntR"/>
</dbReference>